<keyword evidence="1" id="KW-0472">Membrane</keyword>
<proteinExistence type="predicted"/>
<sequence>MLKILLFWGHFLVGAFGVTVGFYLSLPMVIGLVVLHRLHLVLFRGCAITRFQQYLGHFPDHVDFLEVVAKKFTGREITRVQLKIIDYATGLIPIVAATIRLYI</sequence>
<evidence type="ECO:0000256" key="1">
    <source>
        <dbReference type="SAM" id="Phobius"/>
    </source>
</evidence>
<keyword evidence="1" id="KW-0812">Transmembrane</keyword>
<accession>A0A1G1ZB10</accession>
<protein>
    <submittedName>
        <fullName evidence="2">Uncharacterized protein</fullName>
    </submittedName>
</protein>
<dbReference type="EMBL" id="MHJA01000006">
    <property type="protein sequence ID" value="OGY61579.1"/>
    <property type="molecule type" value="Genomic_DNA"/>
</dbReference>
<reference evidence="2 3" key="1">
    <citation type="journal article" date="2016" name="Nat. Commun.">
        <title>Thousands of microbial genomes shed light on interconnected biogeochemical processes in an aquifer system.</title>
        <authorList>
            <person name="Anantharaman K."/>
            <person name="Brown C.T."/>
            <person name="Hug L.A."/>
            <person name="Sharon I."/>
            <person name="Castelle C.J."/>
            <person name="Probst A.J."/>
            <person name="Thomas B.C."/>
            <person name="Singh A."/>
            <person name="Wilkins M.J."/>
            <person name="Karaoz U."/>
            <person name="Brodie E.L."/>
            <person name="Williams K.H."/>
            <person name="Hubbard S.S."/>
            <person name="Banfield J.F."/>
        </authorList>
    </citation>
    <scope>NUCLEOTIDE SEQUENCE [LARGE SCALE GENOMIC DNA]</scope>
</reference>
<gene>
    <name evidence="2" type="ORF">A3I33_00465</name>
</gene>
<dbReference type="STRING" id="1797692.A3I33_00465"/>
<evidence type="ECO:0000313" key="2">
    <source>
        <dbReference type="EMBL" id="OGY61579.1"/>
    </source>
</evidence>
<comment type="caution">
    <text evidence="2">The sequence shown here is derived from an EMBL/GenBank/DDBJ whole genome shotgun (WGS) entry which is preliminary data.</text>
</comment>
<dbReference type="Proteomes" id="UP000176544">
    <property type="component" value="Unassembled WGS sequence"/>
</dbReference>
<keyword evidence="1" id="KW-1133">Transmembrane helix</keyword>
<dbReference type="AlphaFoldDB" id="A0A1G1ZB10"/>
<evidence type="ECO:0000313" key="3">
    <source>
        <dbReference type="Proteomes" id="UP000176544"/>
    </source>
</evidence>
<feature type="transmembrane region" description="Helical" evidence="1">
    <location>
        <begin position="6"/>
        <end position="35"/>
    </location>
</feature>
<organism evidence="2 3">
    <name type="scientific">Candidatus Colwellbacteria bacterium RIFCSPLOWO2_02_FULL_45_11</name>
    <dbReference type="NCBI Taxonomy" id="1797692"/>
    <lineage>
        <taxon>Bacteria</taxon>
        <taxon>Candidatus Colwelliibacteriota</taxon>
    </lineage>
</organism>
<name>A0A1G1ZB10_9BACT</name>